<reference evidence="1" key="1">
    <citation type="journal article" date="2012" name="PLoS ONE">
        <title>Gene sets for utilization of primary and secondary nutrition supplies in the distal gut of endangered iberian lynx.</title>
        <authorList>
            <person name="Alcaide M."/>
            <person name="Messina E."/>
            <person name="Richter M."/>
            <person name="Bargiela R."/>
            <person name="Peplies J."/>
            <person name="Huws S.A."/>
            <person name="Newbold C.J."/>
            <person name="Golyshin P.N."/>
            <person name="Simon M.A."/>
            <person name="Lopez G."/>
            <person name="Yakimov M.M."/>
            <person name="Ferrer M."/>
        </authorList>
    </citation>
    <scope>NUCLEOTIDE SEQUENCE</scope>
</reference>
<dbReference type="AlphaFoldDB" id="J9FR38"/>
<comment type="caution">
    <text evidence="1">The sequence shown here is derived from an EMBL/GenBank/DDBJ whole genome shotgun (WGS) entry which is preliminary data.</text>
</comment>
<accession>J9FR38</accession>
<proteinExistence type="predicted"/>
<feature type="non-terminal residue" evidence="1">
    <location>
        <position position="96"/>
    </location>
</feature>
<name>J9FR38_9ZZZZ</name>
<protein>
    <submittedName>
        <fullName evidence="1">Uncharacterized protein</fullName>
    </submittedName>
</protein>
<gene>
    <name evidence="1" type="ORF">EVA_22054</name>
</gene>
<evidence type="ECO:0000313" key="1">
    <source>
        <dbReference type="EMBL" id="EJW89839.1"/>
    </source>
</evidence>
<organism evidence="1">
    <name type="scientific">gut metagenome</name>
    <dbReference type="NCBI Taxonomy" id="749906"/>
    <lineage>
        <taxon>unclassified sequences</taxon>
        <taxon>metagenomes</taxon>
        <taxon>organismal metagenomes</taxon>
    </lineage>
</organism>
<dbReference type="EMBL" id="AMCI01009226">
    <property type="protein sequence ID" value="EJW89839.1"/>
    <property type="molecule type" value="Genomic_DNA"/>
</dbReference>
<sequence length="96" mass="10899">MNEIPNAKEHDKYDSYRYYVCGLKIDGNDYTAKIVVGVKGDKKYYDHRLSKIEKGTLVDNLNGLSNSVAENQSSLNLNIKDTKLLSLLQMNEQENA</sequence>